<organism evidence="2">
    <name type="scientific">Vitis vinifera</name>
    <name type="common">Grape</name>
    <dbReference type="NCBI Taxonomy" id="29760"/>
    <lineage>
        <taxon>Eukaryota</taxon>
        <taxon>Viridiplantae</taxon>
        <taxon>Streptophyta</taxon>
        <taxon>Embryophyta</taxon>
        <taxon>Tracheophyta</taxon>
        <taxon>Spermatophyta</taxon>
        <taxon>Magnoliopsida</taxon>
        <taxon>eudicotyledons</taxon>
        <taxon>Gunneridae</taxon>
        <taxon>Pentapetalae</taxon>
        <taxon>rosids</taxon>
        <taxon>Vitales</taxon>
        <taxon>Vitaceae</taxon>
        <taxon>Viteae</taxon>
        <taxon>Vitis</taxon>
    </lineage>
</organism>
<evidence type="ECO:0000313" key="2">
    <source>
        <dbReference type="EMBL" id="CAN73147.1"/>
    </source>
</evidence>
<feature type="region of interest" description="Disordered" evidence="1">
    <location>
        <begin position="71"/>
        <end position="93"/>
    </location>
</feature>
<protein>
    <submittedName>
        <fullName evidence="2">Uncharacterized protein</fullName>
    </submittedName>
</protein>
<sequence length="974" mass="107209">MGFLWRDLEEKRRSEKGTIAAKTVQDAICIDTILSFRYLFMRILLKTAGAWNSNLEGRDGKVMLGNASSIAPTGGHGKLTDPNSKNSKVHRKPPQSFVNVNEFLLDSLISFVPPSKDETVVNMPFDSLPLAAIDIDVAASKGKGKAIVTTPEENDFNNQEASASLAKIVFILKLLTMIPLMYSSSVDVLLRKDVEVSGCRAPLQRAPTVYCITGIFLHIVHRFLPYSRIATGEVIPTCESFDADFCSTTGQESVTDILLPHLISDWVPFSVNDQKEEEVAFGRHSCDLGGAQANVGSNVHYLGARCRDMLFILQEEIAPGQTTVKDSGIYGELGQGNRGAENCAISEQRMDSHVHLIYGKSSFVKKNDDLLESGSQSNSEISTSHLNTSLLSEETSRLSEGNCGGSGSHHEGDVSSKLVVSSSAELCGESHTTENVECAIGVHGKDLNARDHLPISTPSESTQIRILNAVFRQSGIHNFDSDVPVVEVQNVKLNTDLSNMEHEVDGSLLIGECSRENEDDSASFGLIAMAVDSSSEHDMMAFILNEGKELELSLSIDTSESEFDDVPNRFIATKLPLNPNHDSEARSNMEQLPKAELEPLNLHQHIFSEDRDSRFRYMSFSLMDQTSYVFLMFSKSQFSHVVHFSMNVKKSCAGQLNSDLVHEQSHLTETNPCSDSSKAVDAWKNVVLVAEALKEQTENLRISLKDALCNKRVEDGTVDLNRLSSRVMLSRVYASTAILTSCGAQIAHGFIGKLGLNSETQKALFAISAIMYKFTPREEIPLDTTVPEAPPSIIIPSDVPIYPAGRFYPSADSIVSARSVPPILAATHVPELRGYSDMGSTWPVYSSNLPVVSEYRLKYMGSVIQLQSCVGIAARGSRFRKISGEKRRPAPYAERGSEERKQRGMNLKFQAALLGFTPNDHSIQNKALKEMQVLMERPRYTEKVAEEGLISKFVISTSADPEEPLVFRKDHPIN</sequence>
<dbReference type="EMBL" id="AM485376">
    <property type="protein sequence ID" value="CAN73147.1"/>
    <property type="molecule type" value="Genomic_DNA"/>
</dbReference>
<reference evidence="2" key="1">
    <citation type="journal article" date="2007" name="PLoS ONE">
        <title>The first genome sequence of an elite grapevine cultivar (Pinot noir Vitis vinifera L.): coping with a highly heterozygous genome.</title>
        <authorList>
            <person name="Velasco R."/>
            <person name="Zharkikh A."/>
            <person name="Troggio M."/>
            <person name="Cartwright D.A."/>
            <person name="Cestaro A."/>
            <person name="Pruss D."/>
            <person name="Pindo M."/>
            <person name="FitzGerald L.M."/>
            <person name="Vezzulli S."/>
            <person name="Reid J."/>
            <person name="Malacarne G."/>
            <person name="Iliev D."/>
            <person name="Coppola G."/>
            <person name="Wardell B."/>
            <person name="Micheletti D."/>
            <person name="Macalma T."/>
            <person name="Facci M."/>
            <person name="Mitchell J.T."/>
            <person name="Perazzolli M."/>
            <person name="Eldredge G."/>
            <person name="Gatto P."/>
            <person name="Oyzerski R."/>
            <person name="Moretto M."/>
            <person name="Gutin N."/>
            <person name="Stefanini M."/>
            <person name="Chen Y."/>
            <person name="Segala C."/>
            <person name="Davenport C."/>
            <person name="Dematte L."/>
            <person name="Mraz A."/>
            <person name="Battilana J."/>
            <person name="Stormo K."/>
            <person name="Costa F."/>
            <person name="Tao Q."/>
            <person name="Si-Ammour A."/>
            <person name="Harkins T."/>
            <person name="Lackey A."/>
            <person name="Perbost C."/>
            <person name="Taillon B."/>
            <person name="Stella A."/>
            <person name="Solovyev V."/>
            <person name="Fawcett J.A."/>
            <person name="Sterck L."/>
            <person name="Vandepoele K."/>
            <person name="Grando S.M."/>
            <person name="Toppo S."/>
            <person name="Moser C."/>
            <person name="Lanchbury J."/>
            <person name="Bogden R."/>
            <person name="Skolnick M."/>
            <person name="Sgaramella V."/>
            <person name="Bhatnagar S.K."/>
            <person name="Fontana P."/>
            <person name="Gutin A."/>
            <person name="Van de Peer Y."/>
            <person name="Salamini F."/>
            <person name="Viola R."/>
        </authorList>
    </citation>
    <scope>NUCLEOTIDE SEQUENCE</scope>
</reference>
<name>A5C7W3_VITVI</name>
<gene>
    <name evidence="2" type="ORF">VITISV_020391</name>
</gene>
<dbReference type="ExpressionAtlas" id="A5C7W3">
    <property type="expression patterns" value="baseline and differential"/>
</dbReference>
<feature type="region of interest" description="Disordered" evidence="1">
    <location>
        <begin position="883"/>
        <end position="902"/>
    </location>
</feature>
<accession>A5C7W3</accession>
<feature type="region of interest" description="Disordered" evidence="1">
    <location>
        <begin position="371"/>
        <end position="414"/>
    </location>
</feature>
<proteinExistence type="predicted"/>
<dbReference type="PANTHER" id="PTHR15682">
    <property type="entry name" value="UNHEALTHY RIBOSOME BIOGENESIS PROTEIN 2 HOMOLOG"/>
    <property type="match status" value="1"/>
</dbReference>
<dbReference type="AlphaFoldDB" id="A5C7W3"/>
<evidence type="ECO:0000256" key="1">
    <source>
        <dbReference type="SAM" id="MobiDB-lite"/>
    </source>
</evidence>
<feature type="compositionally biased region" description="Low complexity" evidence="1">
    <location>
        <begin position="382"/>
        <end position="393"/>
    </location>
</feature>
<dbReference type="PANTHER" id="PTHR15682:SF2">
    <property type="entry name" value="UNHEALTHY RIBOSOME BIOGENESIS PROTEIN 2 HOMOLOG"/>
    <property type="match status" value="1"/>
</dbReference>
<dbReference type="InterPro" id="IPR052609">
    <property type="entry name" value="Ribosome_Biogenesis_Reg"/>
</dbReference>